<evidence type="ECO:0000313" key="4">
    <source>
        <dbReference type="Proteomes" id="UP000595140"/>
    </source>
</evidence>
<dbReference type="AlphaFoldDB" id="A0A484KQI9"/>
<protein>
    <recommendedName>
        <fullName evidence="5">Phospholipase-like protein</fullName>
    </recommendedName>
</protein>
<feature type="region of interest" description="Disordered" evidence="2">
    <location>
        <begin position="1"/>
        <end position="50"/>
    </location>
</feature>
<sequence length="383" mass="42096">MSRRSARPRSTRAQGGNKSKDSDAGAVKDLLKEDTISGFPQKSSSPPPDLAQLITRTITHKYETRRTKEFLSKSSVASRALVSSRSSLEQPQRTPLRSACSLLKRAQATGISGSALEYQAIKVINASSKPNGSVIASDVNHPVSGIANEPENKSDQIPTPAAAAAVHPTKSDNFPLTEILLAGSDDDEDVTSTQSSLLEIVSGYKLSSRMVPFVKQIFAKYGDIVKDSIFKSVEYRSSVLETICSICIRLKSVKFQDITCQELQSMLNVVNDLEPVKVEIGWLQSRLKELCEAKSLKRGFPGLLIIKTKTLQEIEGMKKAMEDARQEYEVCLAKCQLSQERLKKLEDAVATAQVEVEKIDASYSDTKTKLRCFYTGSLLQDVL</sequence>
<dbReference type="PANTHER" id="PTHR35358:SF10">
    <property type="entry name" value="PLANT PHOSPHOLIPASE-LIKE PROTEIN"/>
    <property type="match status" value="1"/>
</dbReference>
<proteinExistence type="predicted"/>
<feature type="coiled-coil region" evidence="1">
    <location>
        <begin position="307"/>
        <end position="362"/>
    </location>
</feature>
<organism evidence="3 4">
    <name type="scientific">Cuscuta campestris</name>
    <dbReference type="NCBI Taxonomy" id="132261"/>
    <lineage>
        <taxon>Eukaryota</taxon>
        <taxon>Viridiplantae</taxon>
        <taxon>Streptophyta</taxon>
        <taxon>Embryophyta</taxon>
        <taxon>Tracheophyta</taxon>
        <taxon>Spermatophyta</taxon>
        <taxon>Magnoliopsida</taxon>
        <taxon>eudicotyledons</taxon>
        <taxon>Gunneridae</taxon>
        <taxon>Pentapetalae</taxon>
        <taxon>asterids</taxon>
        <taxon>lamiids</taxon>
        <taxon>Solanales</taxon>
        <taxon>Convolvulaceae</taxon>
        <taxon>Cuscuteae</taxon>
        <taxon>Cuscuta</taxon>
        <taxon>Cuscuta subgen. Grammica</taxon>
        <taxon>Cuscuta sect. Cleistogrammica</taxon>
    </lineage>
</organism>
<reference evidence="3 4" key="1">
    <citation type="submission" date="2018-04" db="EMBL/GenBank/DDBJ databases">
        <authorList>
            <person name="Vogel A."/>
        </authorList>
    </citation>
    <scope>NUCLEOTIDE SEQUENCE [LARGE SCALE GENOMIC DNA]</scope>
</reference>
<keyword evidence="4" id="KW-1185">Reference proteome</keyword>
<gene>
    <name evidence="3" type="ORF">CCAM_LOCUS8674</name>
</gene>
<evidence type="ECO:0000256" key="2">
    <source>
        <dbReference type="SAM" id="MobiDB-lite"/>
    </source>
</evidence>
<name>A0A484KQI9_9ASTE</name>
<evidence type="ECO:0000256" key="1">
    <source>
        <dbReference type="SAM" id="Coils"/>
    </source>
</evidence>
<evidence type="ECO:0008006" key="5">
    <source>
        <dbReference type="Google" id="ProtNLM"/>
    </source>
</evidence>
<evidence type="ECO:0000313" key="3">
    <source>
        <dbReference type="EMBL" id="VFQ66898.1"/>
    </source>
</evidence>
<dbReference type="Pfam" id="PF05278">
    <property type="entry name" value="PEARLI-4"/>
    <property type="match status" value="1"/>
</dbReference>
<dbReference type="EMBL" id="OOIL02000560">
    <property type="protein sequence ID" value="VFQ66898.1"/>
    <property type="molecule type" value="Genomic_DNA"/>
</dbReference>
<dbReference type="Proteomes" id="UP000595140">
    <property type="component" value="Unassembled WGS sequence"/>
</dbReference>
<keyword evidence="1" id="KW-0175">Coiled coil</keyword>
<dbReference type="PANTHER" id="PTHR35358">
    <property type="entry name" value="OS06G0711100 PROTEIN"/>
    <property type="match status" value="1"/>
</dbReference>
<feature type="compositionally biased region" description="Basic residues" evidence="2">
    <location>
        <begin position="1"/>
        <end position="10"/>
    </location>
</feature>
<dbReference type="OrthoDB" id="1096033at2759"/>
<dbReference type="InterPro" id="IPR007942">
    <property type="entry name" value="PLipase-like"/>
</dbReference>
<accession>A0A484KQI9</accession>